<dbReference type="OrthoDB" id="1780383at2"/>
<evidence type="ECO:0000313" key="3">
    <source>
        <dbReference type="Proteomes" id="UP000596145"/>
    </source>
</evidence>
<feature type="region of interest" description="Disordered" evidence="1">
    <location>
        <begin position="451"/>
        <end position="471"/>
    </location>
</feature>
<evidence type="ECO:0000256" key="1">
    <source>
        <dbReference type="SAM" id="MobiDB-lite"/>
    </source>
</evidence>
<gene>
    <name evidence="2" type="ORF">I6I10_12305</name>
</gene>
<dbReference type="EMBL" id="CP066007">
    <property type="protein sequence ID" value="QQB46208.1"/>
    <property type="molecule type" value="Genomic_DNA"/>
</dbReference>
<organism evidence="2 3">
    <name type="scientific">Corynebacterium glucuronolyticum</name>
    <dbReference type="NCBI Taxonomy" id="39791"/>
    <lineage>
        <taxon>Bacteria</taxon>
        <taxon>Bacillati</taxon>
        <taxon>Actinomycetota</taxon>
        <taxon>Actinomycetes</taxon>
        <taxon>Mycobacteriales</taxon>
        <taxon>Corynebacteriaceae</taxon>
        <taxon>Corynebacterium</taxon>
    </lineage>
</organism>
<dbReference type="Pfam" id="PF05133">
    <property type="entry name" value="SPP1_portal"/>
    <property type="match status" value="1"/>
</dbReference>
<name>A0A7T4EF40_9CORY</name>
<proteinExistence type="predicted"/>
<reference evidence="2 3" key="1">
    <citation type="submission" date="2020-12" db="EMBL/GenBank/DDBJ databases">
        <title>FDA dAtabase for Regulatory Grade micrObial Sequences (FDA-ARGOS): Supporting development and validation of Infectious Disease Dx tests.</title>
        <authorList>
            <person name="Sproer C."/>
            <person name="Gronow S."/>
            <person name="Severitt S."/>
            <person name="Schroder I."/>
            <person name="Tallon L."/>
            <person name="Sadzewicz L."/>
            <person name="Zhao X."/>
            <person name="Boylan J."/>
            <person name="Ott S."/>
            <person name="Bowen H."/>
            <person name="Vavikolanu K."/>
            <person name="Mehta A."/>
            <person name="Aluvathingal J."/>
            <person name="Nadendla S."/>
            <person name="Lowell S."/>
            <person name="Myers T."/>
            <person name="Yan Y."/>
            <person name="Sichtig H."/>
        </authorList>
    </citation>
    <scope>NUCLEOTIDE SEQUENCE [LARGE SCALE GENOMIC DNA]</scope>
    <source>
        <strain evidence="2 3">FDAARGOS_1053</strain>
    </source>
</reference>
<protein>
    <submittedName>
        <fullName evidence="2">Phage portal protein</fullName>
    </submittedName>
</protein>
<evidence type="ECO:0000313" key="2">
    <source>
        <dbReference type="EMBL" id="QQB46208.1"/>
    </source>
</evidence>
<sequence length="471" mass="50985">MVISGLSIDEKKLLEKLENQLKTHEKPNQVHEAYYDGSFAANLLNISTPKHIQRMLQTVCGWAGTAVDVLEERLDFLGFTDETLTDIFDENALDEESSQVHLDAMIYGIGFVSVTAGRAGEPPLLIRGHDAKSTTGILNGRTRRLDAALTVTEVKDERTVAELWLPDQIVTLEAAYGAPWVVLDRQFHSLGMVPLVPFVNRARTGARGGKSDITAALRRYTDAAVRTLISMDVNREFFSAPQRYAIGLDASDFVGPDGAPMSPWQILTGRVWTTGPVDELEKEPKLGEFSPQPAGPFLQQIEGLAQLAAAEAGLPGHYFGLRGDQATSADAIRAMEARLVKRAERRQKSFGRAWSQVGRLVVAGREGVDASEVGLSGTRWGNPATPTVAATTDAMVKQVQAGVTPQNSQVVWDRLGYTPAEQRIMATELRERQAADRAAIMAGIAGNSPGVAVDEAARSAARASRDLGGEQ</sequence>
<dbReference type="AlphaFoldDB" id="A0A7T4EF40"/>
<dbReference type="Proteomes" id="UP000596145">
    <property type="component" value="Chromosome"/>
</dbReference>
<accession>A0A7T4EF40</accession>
<dbReference type="InterPro" id="IPR021145">
    <property type="entry name" value="Portal_protein_SPP1_Gp6-like"/>
</dbReference>